<reference evidence="7 8" key="1">
    <citation type="journal article" date="2016" name="Front. Microbiol.">
        <title>Genome and transcriptome sequences reveal the specific parasitism of the nematophagous Purpureocillium lilacinum 36-1.</title>
        <authorList>
            <person name="Xie J."/>
            <person name="Li S."/>
            <person name="Mo C."/>
            <person name="Xiao X."/>
            <person name="Peng D."/>
            <person name="Wang G."/>
            <person name="Xiao Y."/>
        </authorList>
    </citation>
    <scope>NUCLEOTIDE SEQUENCE [LARGE SCALE GENOMIC DNA]</scope>
    <source>
        <strain evidence="7 8">36-1</strain>
    </source>
</reference>
<dbReference type="SUPFAM" id="SSF53098">
    <property type="entry name" value="Ribonuclease H-like"/>
    <property type="match status" value="1"/>
</dbReference>
<protein>
    <recommendedName>
        <fullName evidence="6">RNase H type-1 domain-containing protein</fullName>
    </recommendedName>
</protein>
<dbReference type="InterPro" id="IPR019605">
    <property type="entry name" value="Misato_II_tubulin-like"/>
</dbReference>
<dbReference type="CDD" id="cd06060">
    <property type="entry name" value="misato"/>
    <property type="match status" value="1"/>
</dbReference>
<dbReference type="EMBL" id="LCWV01000099">
    <property type="protein sequence ID" value="PWI64086.1"/>
    <property type="molecule type" value="Genomic_DNA"/>
</dbReference>
<feature type="domain" description="RNase H type-1" evidence="6">
    <location>
        <begin position="94"/>
        <end position="225"/>
    </location>
</feature>
<dbReference type="Proteomes" id="UP000245956">
    <property type="component" value="Unassembled WGS sequence"/>
</dbReference>
<evidence type="ECO:0000313" key="7">
    <source>
        <dbReference type="EMBL" id="PWI64086.1"/>
    </source>
</evidence>
<organism evidence="7 8">
    <name type="scientific">Purpureocillium lilacinum</name>
    <name type="common">Paecilomyces lilacinus</name>
    <dbReference type="NCBI Taxonomy" id="33203"/>
    <lineage>
        <taxon>Eukaryota</taxon>
        <taxon>Fungi</taxon>
        <taxon>Dikarya</taxon>
        <taxon>Ascomycota</taxon>
        <taxon>Pezizomycotina</taxon>
        <taxon>Sordariomycetes</taxon>
        <taxon>Hypocreomycetidae</taxon>
        <taxon>Hypocreales</taxon>
        <taxon>Ophiocordycipitaceae</taxon>
        <taxon>Purpureocillium</taxon>
    </lineage>
</organism>
<dbReference type="InterPro" id="IPR036525">
    <property type="entry name" value="Tubulin/FtsZ_GTPase_sf"/>
</dbReference>
<keyword evidence="4" id="KW-0496">Mitochondrion</keyword>
<evidence type="ECO:0000256" key="5">
    <source>
        <dbReference type="SAM" id="MobiDB-lite"/>
    </source>
</evidence>
<dbReference type="Gene3D" id="3.30.420.10">
    <property type="entry name" value="Ribonuclease H-like superfamily/Ribonuclease H"/>
    <property type="match status" value="1"/>
</dbReference>
<comment type="subcellular location">
    <subcellularLocation>
        <location evidence="2">Mitochondrion</location>
    </subcellularLocation>
</comment>
<dbReference type="InterPro" id="IPR036397">
    <property type="entry name" value="RNaseH_sf"/>
</dbReference>
<dbReference type="Pfam" id="PF14881">
    <property type="entry name" value="Tubulin_3"/>
    <property type="match status" value="1"/>
</dbReference>
<dbReference type="SUPFAM" id="SSF52490">
    <property type="entry name" value="Tubulin nucleotide-binding domain-like"/>
    <property type="match status" value="1"/>
</dbReference>
<dbReference type="InterPro" id="IPR049942">
    <property type="entry name" value="DML1/Misato"/>
</dbReference>
<feature type="region of interest" description="Disordered" evidence="5">
    <location>
        <begin position="261"/>
        <end position="296"/>
    </location>
</feature>
<accession>A0A2U3DPB1</accession>
<dbReference type="PANTHER" id="PTHR13391:SF0">
    <property type="entry name" value="PROTEIN MISATO HOMOLOG 1"/>
    <property type="match status" value="1"/>
</dbReference>
<dbReference type="GO" id="GO:0004523">
    <property type="term" value="F:RNA-DNA hybrid ribonuclease activity"/>
    <property type="evidence" value="ECO:0007669"/>
    <property type="project" value="InterPro"/>
</dbReference>
<dbReference type="GO" id="GO:0005739">
    <property type="term" value="C:mitochondrion"/>
    <property type="evidence" value="ECO:0007669"/>
    <property type="project" value="UniProtKB-SubCell"/>
</dbReference>
<evidence type="ECO:0000313" key="8">
    <source>
        <dbReference type="Proteomes" id="UP000245956"/>
    </source>
</evidence>
<evidence type="ECO:0000256" key="3">
    <source>
        <dbReference type="ARBA" id="ARBA00008507"/>
    </source>
</evidence>
<dbReference type="AlphaFoldDB" id="A0A2U3DPB1"/>
<dbReference type="InterPro" id="IPR012337">
    <property type="entry name" value="RNaseH-like_sf"/>
</dbReference>
<dbReference type="GO" id="GO:0003676">
    <property type="term" value="F:nucleic acid binding"/>
    <property type="evidence" value="ECO:0007669"/>
    <property type="project" value="InterPro"/>
</dbReference>
<evidence type="ECO:0000259" key="6">
    <source>
        <dbReference type="PROSITE" id="PS50879"/>
    </source>
</evidence>
<sequence length="911" mass="100314">MRFAARLKAPDEAHPLAKRTLQLKPPTIHRSIKLNYHMPREGFRTRLRRTDQLLPRSKRPQLLSRQFDERATALQAASKGKSAEDFRVRLRSIPHETFIVHSDGSLSTEKTTGYGYVIHRCGLTLTSGSGRLGLAEVFDAEARGALEWLRAELCLASSLHVGVCLDNLAAATCLRGMPANPSQEVFLEFQALATTHGATEIRWIPGHTNIAGNEQADALAKAATSLPEPADALPTLAHLRRTARQQPRDAFEAWWDASAPDQHKPLHLKPTTGCPPEPELPRPPASPAARGKVSSRRLRRLPREIQPRRCAAIMLMWPTKRANPSLLLPKDPAATSDEAGTLTDCGSQSRNRQRLRQAEGVPPPFARPECGTWMPRLDDPLTGTEHELERLSADEMLDGVGVEPPAPGPCGRECSGPAGDAAAMHEIITLQLGNLSNYTATHFWNAQVSYFTYGDQQQSPVNHDVHWRAGVGHDGAETFLPRTVIYDLKGGFGALRKINPLYDATLESGRPTVHKQDVVSPSAYQASLDAGEQQPPRPTGSSVRYWSDFSRVYFHPRSLVQLYNFELDSTIRPFERFGIGTELFSSLDKEHDVVDRDWRPFAEECDLMQGIQVFTTLDDAWGGFASSYLEALRDEYPKTCIWVWGLRTPLAGVAREKRQLRLVNTAQTLGQACAQASMVVPLSLPDGQLPSGVSLDPTSPWQVSGLLATAADSAGLPSRLAGQRATLLSDMAESLNTTRRQTVAAAAMDVGSHALDLGRKSLDSEMFDLGRPGRNDRCREKPGRVFSQLSAYRGIAKPEEAEGKGDEEQRHSRPVVGNPVIRRHTSTLQFPLLDSYPHIFRDIPAGETSAPVRTVLSTTTSMTPRMRNLRSQVSRSVALEERETLSSGLADIADAYQDGWSSGSDEDDDDL</sequence>
<feature type="compositionally biased region" description="Pro residues" evidence="5">
    <location>
        <begin position="273"/>
        <end position="286"/>
    </location>
</feature>
<dbReference type="CDD" id="cd09276">
    <property type="entry name" value="Rnase_HI_RT_non_LTR"/>
    <property type="match status" value="1"/>
</dbReference>
<dbReference type="Gene3D" id="3.40.50.1440">
    <property type="entry name" value="Tubulin/FtsZ, GTPase domain"/>
    <property type="match status" value="1"/>
</dbReference>
<comment type="caution">
    <text evidence="7">The sequence shown here is derived from an EMBL/GenBank/DDBJ whole genome shotgun (WGS) entry which is preliminary data.</text>
</comment>
<comment type="similarity">
    <text evidence="3">Belongs to the misato family.</text>
</comment>
<comment type="function">
    <text evidence="1">Involved in the partitioning of the mitochondrial organelle and mitochondrial DNA (mtDNA) inheritance.</text>
</comment>
<dbReference type="Pfam" id="PF10644">
    <property type="entry name" value="Misat_Tub_SegII"/>
    <property type="match status" value="1"/>
</dbReference>
<dbReference type="PROSITE" id="PS50879">
    <property type="entry name" value="RNASE_H_1"/>
    <property type="match status" value="1"/>
</dbReference>
<evidence type="ECO:0000256" key="2">
    <source>
        <dbReference type="ARBA" id="ARBA00004173"/>
    </source>
</evidence>
<feature type="region of interest" description="Disordered" evidence="5">
    <location>
        <begin position="885"/>
        <end position="911"/>
    </location>
</feature>
<name>A0A2U3DPB1_PURLI</name>
<evidence type="ECO:0000256" key="1">
    <source>
        <dbReference type="ARBA" id="ARBA00003757"/>
    </source>
</evidence>
<feature type="region of interest" description="Disordered" evidence="5">
    <location>
        <begin position="334"/>
        <end position="373"/>
    </location>
</feature>
<dbReference type="Pfam" id="PF00075">
    <property type="entry name" value="RNase_H"/>
    <property type="match status" value="1"/>
</dbReference>
<evidence type="ECO:0000256" key="4">
    <source>
        <dbReference type="ARBA" id="ARBA00023128"/>
    </source>
</evidence>
<dbReference type="GO" id="GO:0007005">
    <property type="term" value="P:mitochondrion organization"/>
    <property type="evidence" value="ECO:0007669"/>
    <property type="project" value="InterPro"/>
</dbReference>
<dbReference type="PANTHER" id="PTHR13391">
    <property type="entry name" value="MITOCHONDRIAL DISTRIBUTION REGULATOR MISATO"/>
    <property type="match status" value="1"/>
</dbReference>
<dbReference type="InterPro" id="IPR002156">
    <property type="entry name" value="RNaseH_domain"/>
</dbReference>
<gene>
    <name evidence="7" type="ORF">PCL_12682</name>
</gene>
<proteinExistence type="inferred from homology"/>
<dbReference type="InterPro" id="IPR029209">
    <property type="entry name" value="DML1/Misato_tubulin"/>
</dbReference>